<organism evidence="1 2">
    <name type="scientific">Septoria linicola</name>
    <dbReference type="NCBI Taxonomy" id="215465"/>
    <lineage>
        <taxon>Eukaryota</taxon>
        <taxon>Fungi</taxon>
        <taxon>Dikarya</taxon>
        <taxon>Ascomycota</taxon>
        <taxon>Pezizomycotina</taxon>
        <taxon>Dothideomycetes</taxon>
        <taxon>Dothideomycetidae</taxon>
        <taxon>Mycosphaerellales</taxon>
        <taxon>Mycosphaerellaceae</taxon>
        <taxon>Septoria</taxon>
    </lineage>
</organism>
<gene>
    <name evidence="1" type="ORF">Slin15195_G106320</name>
</gene>
<evidence type="ECO:0000313" key="2">
    <source>
        <dbReference type="Proteomes" id="UP001056384"/>
    </source>
</evidence>
<dbReference type="InterPro" id="IPR032675">
    <property type="entry name" value="LRR_dom_sf"/>
</dbReference>
<evidence type="ECO:0000313" key="1">
    <source>
        <dbReference type="EMBL" id="USW57313.1"/>
    </source>
</evidence>
<proteinExistence type="predicted"/>
<reference evidence="1" key="1">
    <citation type="submission" date="2022-06" db="EMBL/GenBank/DDBJ databases">
        <title>Complete genome sequences of two strains of the flax pathogen Septoria linicola.</title>
        <authorList>
            <person name="Lapalu N."/>
            <person name="Simon A."/>
            <person name="Demenou B."/>
            <person name="Paumier D."/>
            <person name="Guillot M.-P."/>
            <person name="Gout L."/>
            <person name="Valade R."/>
        </authorList>
    </citation>
    <scope>NUCLEOTIDE SEQUENCE</scope>
    <source>
        <strain evidence="1">SE15195</strain>
    </source>
</reference>
<dbReference type="SUPFAM" id="SSF52047">
    <property type="entry name" value="RNI-like"/>
    <property type="match status" value="1"/>
</dbReference>
<accession>A0A9Q9B4G4</accession>
<name>A0A9Q9B4G4_9PEZI</name>
<dbReference type="EMBL" id="CP099426">
    <property type="protein sequence ID" value="USW57313.1"/>
    <property type="molecule type" value="Genomic_DNA"/>
</dbReference>
<dbReference type="AlphaFoldDB" id="A0A9Q9B4G4"/>
<dbReference type="Gene3D" id="3.80.10.10">
    <property type="entry name" value="Ribonuclease Inhibitor"/>
    <property type="match status" value="1"/>
</dbReference>
<protein>
    <submittedName>
        <fullName evidence="1">Leucine-rich repeat domain superfamily</fullName>
    </submittedName>
</protein>
<dbReference type="Proteomes" id="UP001056384">
    <property type="component" value="Chromosome 9"/>
</dbReference>
<keyword evidence="2" id="KW-1185">Reference proteome</keyword>
<sequence length="569" mass="63629">MAFVPNGNVRPTLETMHAEIMNTILHFLEPSLYGKPVDHDVNVYMPKDQFDQEERCFAEPNRCFGALSLVSRKMAHASQPSLYRKIRTDGLYQQGKLMLLLRTFCEAPKLASHVRTFDMRLTCGRKRWLPGHDRCLYSAARGKVFGTGMTPKRFMSAIYKGCGRAAAIMLLGMVPKLHTLDMRTKDNDYCFACPDTWDILALSSQSQGVLQTLRSLQIVRLTLHGRDLSDSDVVWPAINVFLSQSNMRQLDLRKASSIDSKPGRLANCTLRAASKISSLKISGTPGLSDLAQLVRSCEALNELCIEYVDPSEEYSGSPAAADVDELCVALYQHKGSLKTLHLNEQCSGISQTSTTNSSPLLHDLQTFAKLKHFTVAESLIGTVVDHAGEHGRYYWQSLIVADSLPKSLEHLTITCVNLDLIPSIAMGSSSLAASSLLSFRISCRHFDELNDLDCRRTPQRRKRVDHADVPWTIEKSDGFITFRNTSTVALALLDRKKVILGSAETDPPSNTTIGTSASMKRRHRMTCLIAHLYPARDDCSCWTCRPWPDSTRCHEKSLLRQTFERFAHG</sequence>